<evidence type="ECO:0008006" key="13">
    <source>
        <dbReference type="Google" id="ProtNLM"/>
    </source>
</evidence>
<comment type="subcellular location">
    <subcellularLocation>
        <location evidence="1">Cell membrane</location>
        <topology evidence="1">Multi-pass membrane protein</topology>
    </subcellularLocation>
</comment>
<keyword evidence="12" id="KW-1185">Reference proteome</keyword>
<feature type="compositionally biased region" description="Low complexity" evidence="8">
    <location>
        <begin position="156"/>
        <end position="172"/>
    </location>
</feature>
<evidence type="ECO:0000313" key="11">
    <source>
        <dbReference type="EMBL" id="WXB17839.1"/>
    </source>
</evidence>
<dbReference type="Proteomes" id="UP001370348">
    <property type="component" value="Chromosome"/>
</dbReference>
<protein>
    <recommendedName>
        <fullName evidence="13">Glycosyltransferase RgtA/B/C/D-like domain-containing protein</fullName>
    </recommendedName>
</protein>
<dbReference type="EMBL" id="CP089984">
    <property type="protein sequence ID" value="WXB17839.1"/>
    <property type="molecule type" value="Genomic_DNA"/>
</dbReference>
<keyword evidence="7 9" id="KW-0472">Membrane</keyword>
<evidence type="ECO:0000256" key="10">
    <source>
        <dbReference type="SAM" id="SignalP"/>
    </source>
</evidence>
<evidence type="ECO:0000256" key="9">
    <source>
        <dbReference type="SAM" id="Phobius"/>
    </source>
</evidence>
<keyword evidence="10" id="KW-0732">Signal</keyword>
<evidence type="ECO:0000256" key="5">
    <source>
        <dbReference type="ARBA" id="ARBA00022692"/>
    </source>
</evidence>
<dbReference type="PANTHER" id="PTHR33908:SF11">
    <property type="entry name" value="MEMBRANE PROTEIN"/>
    <property type="match status" value="1"/>
</dbReference>
<feature type="transmembrane region" description="Helical" evidence="9">
    <location>
        <begin position="582"/>
        <end position="599"/>
    </location>
</feature>
<keyword evidence="2" id="KW-1003">Cell membrane</keyword>
<feature type="transmembrane region" description="Helical" evidence="9">
    <location>
        <begin position="557"/>
        <end position="576"/>
    </location>
</feature>
<evidence type="ECO:0000256" key="1">
    <source>
        <dbReference type="ARBA" id="ARBA00004651"/>
    </source>
</evidence>
<keyword evidence="3" id="KW-0328">Glycosyltransferase</keyword>
<feature type="region of interest" description="Disordered" evidence="8">
    <location>
        <begin position="112"/>
        <end position="195"/>
    </location>
</feature>
<feature type="transmembrane region" description="Helical" evidence="9">
    <location>
        <begin position="520"/>
        <end position="545"/>
    </location>
</feature>
<feature type="chain" id="PRO_5046135227" description="Glycosyltransferase RgtA/B/C/D-like domain-containing protein" evidence="10">
    <location>
        <begin position="24"/>
        <end position="620"/>
    </location>
</feature>
<keyword evidence="4" id="KW-0808">Transferase</keyword>
<evidence type="ECO:0000256" key="6">
    <source>
        <dbReference type="ARBA" id="ARBA00022989"/>
    </source>
</evidence>
<feature type="signal peptide" evidence="10">
    <location>
        <begin position="1"/>
        <end position="23"/>
    </location>
</feature>
<accession>A0ABZ2M3L4</accession>
<dbReference type="Gene3D" id="1.20.5.340">
    <property type="match status" value="1"/>
</dbReference>
<evidence type="ECO:0000256" key="8">
    <source>
        <dbReference type="SAM" id="MobiDB-lite"/>
    </source>
</evidence>
<keyword evidence="6 9" id="KW-1133">Transmembrane helix</keyword>
<evidence type="ECO:0000256" key="3">
    <source>
        <dbReference type="ARBA" id="ARBA00022676"/>
    </source>
</evidence>
<evidence type="ECO:0000256" key="7">
    <source>
        <dbReference type="ARBA" id="ARBA00023136"/>
    </source>
</evidence>
<reference evidence="11 12" key="1">
    <citation type="submission" date="2021-12" db="EMBL/GenBank/DDBJ databases">
        <title>Discovery of the Pendulisporaceae a myxobacterial family with distinct sporulation behavior and unique specialized metabolism.</title>
        <authorList>
            <person name="Garcia R."/>
            <person name="Popoff A."/>
            <person name="Bader C.D."/>
            <person name="Loehr J."/>
            <person name="Walesch S."/>
            <person name="Walt C."/>
            <person name="Boldt J."/>
            <person name="Bunk B."/>
            <person name="Haeckl F.J.F.P.J."/>
            <person name="Gunesch A.P."/>
            <person name="Birkelbach J."/>
            <person name="Nuebel U."/>
            <person name="Pietschmann T."/>
            <person name="Bach T."/>
            <person name="Mueller R."/>
        </authorList>
    </citation>
    <scope>NUCLEOTIDE SEQUENCE [LARGE SCALE GENOMIC DNA]</scope>
    <source>
        <strain evidence="11 12">MSr11954</strain>
    </source>
</reference>
<dbReference type="RefSeq" id="WP_394827482.1">
    <property type="nucleotide sequence ID" value="NZ_CP089984.1"/>
</dbReference>
<organism evidence="11 12">
    <name type="scientific">Pendulispora albinea</name>
    <dbReference type="NCBI Taxonomy" id="2741071"/>
    <lineage>
        <taxon>Bacteria</taxon>
        <taxon>Pseudomonadati</taxon>
        <taxon>Myxococcota</taxon>
        <taxon>Myxococcia</taxon>
        <taxon>Myxococcales</taxon>
        <taxon>Sorangiineae</taxon>
        <taxon>Pendulisporaceae</taxon>
        <taxon>Pendulispora</taxon>
    </lineage>
</organism>
<proteinExistence type="predicted"/>
<name>A0ABZ2M3L4_9BACT</name>
<feature type="transmembrane region" description="Helical" evidence="9">
    <location>
        <begin position="485"/>
        <end position="508"/>
    </location>
</feature>
<feature type="transmembrane region" description="Helical" evidence="9">
    <location>
        <begin position="289"/>
        <end position="307"/>
    </location>
</feature>
<sequence length="620" mass="63386">MKYGAALASALALAVRLATVVWACDRFPPAGDGTYYHVLATRMAEGHGYTWLWPDGAVTYAAHYPVGYPALLALGYVVFGARPVVAMVINALLGAAMTFAVYRLVDTGAPAPGSRNGALDSRSGAPGSRSGAPGSRSGALDSRSGAPGSPIGALDSRSGAPGSPIGAPGSRSGARESRSGAPDSPIGAPGSRSGAPDLRIAAPDLRIAAPDLRIAVPDSRIAAPGSRIAALGSRIAALGSRIAALGSRIAALGSRIGALGLRVRAPWIVPLGAALVVGLHPALVPYTAAVMTEGVTAAFLVFAAAIAAPARSVVRTRSLALRLGAAGIVMGLATLVRPQSLVLAPVLGGLALGPGFSVRARAFAAAFVCASTVLVCAPWTVRNCLHMQRCALVSVNAGWNLFIGEETKSGAWEEIRFPDACSTVWDEAQKDVCLERVARRNIRGAPVGWLARMPKKLAVTFDYFGAAPWYLHVSNSQAFPERAKVVLGAIETVVSRLLLIAALVALAARQGARRAMRVALGVAGIALALSPSGWPAYLVLALLAAERALEHDAADRFLLGWTAAVIAATAATHAVFFGAGRYGLVVVPFVSALACGVLGSGTGAGKASREGETAGHLEIL</sequence>
<feature type="transmembrane region" description="Helical" evidence="9">
    <location>
        <begin position="319"/>
        <end position="338"/>
    </location>
</feature>
<evidence type="ECO:0000256" key="4">
    <source>
        <dbReference type="ARBA" id="ARBA00022679"/>
    </source>
</evidence>
<feature type="transmembrane region" description="Helical" evidence="9">
    <location>
        <begin position="265"/>
        <end position="283"/>
    </location>
</feature>
<gene>
    <name evidence="11" type="ORF">LZC94_11305</name>
</gene>
<evidence type="ECO:0000256" key="2">
    <source>
        <dbReference type="ARBA" id="ARBA00022475"/>
    </source>
</evidence>
<evidence type="ECO:0000313" key="12">
    <source>
        <dbReference type="Proteomes" id="UP001370348"/>
    </source>
</evidence>
<keyword evidence="5 9" id="KW-0812">Transmembrane</keyword>
<feature type="compositionally biased region" description="Low complexity" evidence="8">
    <location>
        <begin position="121"/>
        <end position="139"/>
    </location>
</feature>
<feature type="transmembrane region" description="Helical" evidence="9">
    <location>
        <begin position="84"/>
        <end position="105"/>
    </location>
</feature>
<feature type="transmembrane region" description="Helical" evidence="9">
    <location>
        <begin position="358"/>
        <end position="379"/>
    </location>
</feature>
<dbReference type="InterPro" id="IPR050297">
    <property type="entry name" value="LipidA_mod_glycosyltrf_83"/>
</dbReference>
<dbReference type="PANTHER" id="PTHR33908">
    <property type="entry name" value="MANNOSYLTRANSFERASE YKCB-RELATED"/>
    <property type="match status" value="1"/>
</dbReference>